<feature type="region of interest" description="Disordered" evidence="1">
    <location>
        <begin position="153"/>
        <end position="186"/>
    </location>
</feature>
<reference evidence="3" key="1">
    <citation type="submission" date="2021-02" db="EMBL/GenBank/DDBJ databases">
        <authorList>
            <person name="Palmer J.M."/>
        </authorList>
    </citation>
    <scope>NUCLEOTIDE SEQUENCE</scope>
    <source>
        <strain evidence="3">SCRP734</strain>
    </source>
</reference>
<accession>A0A8T1VYK7</accession>
<keyword evidence="2" id="KW-0472">Membrane</keyword>
<evidence type="ECO:0000313" key="3">
    <source>
        <dbReference type="EMBL" id="KAG7385003.1"/>
    </source>
</evidence>
<comment type="caution">
    <text evidence="3">The sequence shown here is derived from an EMBL/GenBank/DDBJ whole genome shotgun (WGS) entry which is preliminary data.</text>
</comment>
<name>A0A8T1VYK7_9STRA</name>
<evidence type="ECO:0000256" key="1">
    <source>
        <dbReference type="SAM" id="MobiDB-lite"/>
    </source>
</evidence>
<evidence type="ECO:0000313" key="4">
    <source>
        <dbReference type="Proteomes" id="UP000694044"/>
    </source>
</evidence>
<evidence type="ECO:0008006" key="5">
    <source>
        <dbReference type="Google" id="ProtNLM"/>
    </source>
</evidence>
<feature type="compositionally biased region" description="Basic and acidic residues" evidence="1">
    <location>
        <begin position="27"/>
        <end position="48"/>
    </location>
</feature>
<keyword evidence="2" id="KW-0812">Transmembrane</keyword>
<organism evidence="3 4">
    <name type="scientific">Phytophthora pseudosyringae</name>
    <dbReference type="NCBI Taxonomy" id="221518"/>
    <lineage>
        <taxon>Eukaryota</taxon>
        <taxon>Sar</taxon>
        <taxon>Stramenopiles</taxon>
        <taxon>Oomycota</taxon>
        <taxon>Peronosporomycetes</taxon>
        <taxon>Peronosporales</taxon>
        <taxon>Peronosporaceae</taxon>
        <taxon>Phytophthora</taxon>
    </lineage>
</organism>
<dbReference type="EMBL" id="JAGDFM010000132">
    <property type="protein sequence ID" value="KAG7385003.1"/>
    <property type="molecule type" value="Genomic_DNA"/>
</dbReference>
<keyword evidence="2" id="KW-1133">Transmembrane helix</keyword>
<feature type="transmembrane region" description="Helical" evidence="2">
    <location>
        <begin position="103"/>
        <end position="123"/>
    </location>
</feature>
<proteinExistence type="predicted"/>
<dbReference type="AlphaFoldDB" id="A0A8T1VYK7"/>
<feature type="region of interest" description="Disordered" evidence="1">
    <location>
        <begin position="1"/>
        <end position="48"/>
    </location>
</feature>
<feature type="compositionally biased region" description="Low complexity" evidence="1">
    <location>
        <begin position="1"/>
        <end position="22"/>
    </location>
</feature>
<dbReference type="Proteomes" id="UP000694044">
    <property type="component" value="Unassembled WGS sequence"/>
</dbReference>
<dbReference type="CDD" id="cd14686">
    <property type="entry name" value="bZIP"/>
    <property type="match status" value="1"/>
</dbReference>
<gene>
    <name evidence="3" type="ORF">PHYPSEUDO_002015</name>
</gene>
<protein>
    <recommendedName>
        <fullName evidence="5">BZIP domain-containing protein</fullName>
    </recommendedName>
</protein>
<evidence type="ECO:0000256" key="2">
    <source>
        <dbReference type="SAM" id="Phobius"/>
    </source>
</evidence>
<sequence length="216" mass="23805">MAASSSGSRASVRLVSGSRAARPSPLDVRRQRNRESMRRARMRQREQKSEMQQQIWRLEAQLATLIAAAEAQHRLPNATKLLRSHKRQLEETLLQSERERLTLFIEILMATKIFTFLGVLFAGPGFALSERIGDLGAAREGQELVAWVQGSRSSVDAPPHPGYRAGCSPSGSHAPQRGPPPFSFGPGMGGFQSKAKRGAALETRRVTCRVLYESAL</sequence>
<keyword evidence="4" id="KW-1185">Reference proteome</keyword>